<protein>
    <submittedName>
        <fullName evidence="23">Ionotropic receptor 2</fullName>
    </submittedName>
</protein>
<keyword evidence="8" id="KW-0406">Ion transport</keyword>
<feature type="region of interest" description="Disordered" evidence="19">
    <location>
        <begin position="875"/>
        <end position="900"/>
    </location>
</feature>
<comment type="similarity">
    <text evidence="2">Belongs to the glutamate-gated ion channel (TC 1.A.10.1) family.</text>
</comment>
<keyword evidence="11" id="KW-0325">Glycoprotein</keyword>
<dbReference type="InterPro" id="IPR028082">
    <property type="entry name" value="Peripla_BP_I"/>
</dbReference>
<dbReference type="AlphaFoldDB" id="A0A857N7V7"/>
<dbReference type="InterPro" id="IPR001508">
    <property type="entry name" value="Iono_Glu_rcpt_met"/>
</dbReference>
<dbReference type="Pfam" id="PF01094">
    <property type="entry name" value="ANF_receptor"/>
    <property type="match status" value="1"/>
</dbReference>
<evidence type="ECO:0000313" key="23">
    <source>
        <dbReference type="EMBL" id="QHN69184.1"/>
    </source>
</evidence>
<feature type="binding site" evidence="16">
    <location>
        <position position="681"/>
    </location>
    <ligand>
        <name>L-glutamate</name>
        <dbReference type="ChEBI" id="CHEBI:29985"/>
    </ligand>
</feature>
<keyword evidence="18" id="KW-1015">Disulfide bond</keyword>
<dbReference type="SUPFAM" id="SSF53850">
    <property type="entry name" value="Periplasmic binding protein-like II"/>
    <property type="match status" value="1"/>
</dbReference>
<evidence type="ECO:0000256" key="1">
    <source>
        <dbReference type="ARBA" id="ARBA00004651"/>
    </source>
</evidence>
<sequence length="913" mass="103106">METKNDRKMLLQFLFVIFLPYVLGFSKRVSLGGLFDQDETIEGEMVQGEMIQRAFELSIKSVNRNRHANKDELANIFLVSESHLVNSSDILQTSEKVCDLLGMGIAGVFGPQDKLASEHVQSICDSMEVPHIAARWDPEQVRGKVINLYPHADALATVFYRLVKEYNWKAFTILYENSDSLIRMNKLLKLWNPKGHTVTIHHLGDGPDFRNVLRNVKRSADYNIVIDCSYDILSEVLRQAQQIGIMSDRHSYIVSSLDLQTLDLEPYQYSEMNFTGVRMIDPEDSVVEEIFNTEYLDWGFDDPSKLRLEPALMFDAVQLFARALKQLNDAINGDVKQLSCNGSQSWEHGLSLSNFMRLSEMKGLTGLIKFDTAGFRSNFHLDIVQLNVNGLEKIGVWNSTNGIEWISKSPSRESFAEQSLRNKTFIVLISLTKPYGMLKESAATMAGNDRFEGFGIDIITRIADMLGFNYTFELQADNVYGSLNPVTKTWNGMIRKLMNDEADLAITDLTITSERETAVDFTMPFMNLGITILYKKATKTPPSLFSFLSPFSNEVWLYLIGSYIFVSLLLFVIGRICPAEWNNPYPCIEEPEELENQLSLKNSLWFTIGSIMMQGSEIAPIGISTRMLAGIYWFFCLIIVSSYTANLAAFLTVENINAPIKNAEDLANQDTIKYGAKRDGSTIAFFRDSNHTTYQKMYEYMMNNEKEVLTSTNEEGLAKVIAEDYAFLMESSSVDYITERECDVTQINGQLDAKGYGIAMKKHAPYRNALSTAVLKLQESGVLTKLKDKWWKEKRGGGRCQEKPGMAAEVSELGLDNVGGVFLVLVTGVALSCFYTVWELLWDVGCTSCKEDVPFQEELVEELKFVIKCSGTTKPVRRRKGSTDRSEKDSTRDCTPPYGFLPTVITTSVNDDK</sequence>
<accession>A0A857N7V7</accession>
<feature type="transmembrane region" description="Helical" evidence="20">
    <location>
        <begin position="555"/>
        <end position="573"/>
    </location>
</feature>
<dbReference type="Gene3D" id="3.40.50.2300">
    <property type="match status" value="2"/>
</dbReference>
<evidence type="ECO:0000256" key="16">
    <source>
        <dbReference type="PIRSR" id="PIRSR601508-1"/>
    </source>
</evidence>
<dbReference type="Gene3D" id="3.40.190.10">
    <property type="entry name" value="Periplasmic binding protein-like II"/>
    <property type="match status" value="1"/>
</dbReference>
<keyword evidence="7" id="KW-0770">Synapse</keyword>
<dbReference type="PRINTS" id="PR00177">
    <property type="entry name" value="NMDARECEPTOR"/>
</dbReference>
<keyword evidence="12" id="KW-0628">Postsynaptic cell membrane</keyword>
<dbReference type="FunFam" id="1.10.287.70:FF:000105">
    <property type="entry name" value="Eye-enriched kainate receptor, isoform A"/>
    <property type="match status" value="1"/>
</dbReference>
<feature type="transmembrane region" description="Helical" evidence="20">
    <location>
        <begin position="631"/>
        <end position="653"/>
    </location>
</feature>
<dbReference type="CDD" id="cd06382">
    <property type="entry name" value="PBP1_iGluR_Kainate"/>
    <property type="match status" value="1"/>
</dbReference>
<evidence type="ECO:0000256" key="12">
    <source>
        <dbReference type="ARBA" id="ARBA00023257"/>
    </source>
</evidence>
<evidence type="ECO:0000256" key="13">
    <source>
        <dbReference type="ARBA" id="ARBA00023286"/>
    </source>
</evidence>
<keyword evidence="9 20" id="KW-0472">Membrane</keyword>
<evidence type="ECO:0000256" key="18">
    <source>
        <dbReference type="PIRSR" id="PIRSR601508-3"/>
    </source>
</evidence>
<evidence type="ECO:0000256" key="5">
    <source>
        <dbReference type="ARBA" id="ARBA00022692"/>
    </source>
</evidence>
<feature type="site" description="Interaction with the cone snail toxin Con-ikot-ikot" evidence="17">
    <location>
        <position position="776"/>
    </location>
</feature>
<feature type="domain" description="Ionotropic glutamate receptor C-terminal" evidence="21">
    <location>
        <begin position="424"/>
        <end position="793"/>
    </location>
</feature>
<evidence type="ECO:0000256" key="2">
    <source>
        <dbReference type="ARBA" id="ARBA00008685"/>
    </source>
</evidence>
<evidence type="ECO:0000256" key="4">
    <source>
        <dbReference type="ARBA" id="ARBA00022475"/>
    </source>
</evidence>
<evidence type="ECO:0000256" key="3">
    <source>
        <dbReference type="ARBA" id="ARBA00022448"/>
    </source>
</evidence>
<evidence type="ECO:0000256" key="11">
    <source>
        <dbReference type="ARBA" id="ARBA00023180"/>
    </source>
</evidence>
<evidence type="ECO:0000256" key="20">
    <source>
        <dbReference type="SAM" id="Phobius"/>
    </source>
</evidence>
<proteinExistence type="evidence at transcript level"/>
<dbReference type="GO" id="GO:0045211">
    <property type="term" value="C:postsynaptic membrane"/>
    <property type="evidence" value="ECO:0007669"/>
    <property type="project" value="UniProtKB-SubCell"/>
</dbReference>
<dbReference type="GO" id="GO:0015276">
    <property type="term" value="F:ligand-gated monoatomic ion channel activity"/>
    <property type="evidence" value="ECO:0007669"/>
    <property type="project" value="InterPro"/>
</dbReference>
<dbReference type="Pfam" id="PF10613">
    <property type="entry name" value="Lig_chan-Glu_bd"/>
    <property type="match status" value="1"/>
</dbReference>
<comment type="subcellular location">
    <subcellularLocation>
        <location evidence="1">Cell membrane</location>
        <topology evidence="1">Multi-pass membrane protein</topology>
    </subcellularLocation>
    <subcellularLocation>
        <location evidence="15">Postsynaptic cell membrane</location>
    </subcellularLocation>
</comment>
<keyword evidence="14" id="KW-0407">Ion channel</keyword>
<dbReference type="EMBL" id="MK749087">
    <property type="protein sequence ID" value="QHN69184.1"/>
    <property type="molecule type" value="mRNA"/>
</dbReference>
<evidence type="ECO:0000259" key="22">
    <source>
        <dbReference type="SMART" id="SM00918"/>
    </source>
</evidence>
<dbReference type="FunFam" id="3.40.190.10:FF:000061">
    <property type="entry name" value="Glutamate receptor, ionotropic kainate"/>
    <property type="match status" value="1"/>
</dbReference>
<feature type="binding site" evidence="16">
    <location>
        <position position="510"/>
    </location>
    <ligand>
        <name>L-glutamate</name>
        <dbReference type="ChEBI" id="CHEBI:29985"/>
    </ligand>
</feature>
<keyword evidence="4" id="KW-1003">Cell membrane</keyword>
<feature type="domain" description="Ionotropic glutamate receptor L-glutamate and glycine-binding" evidence="22">
    <location>
        <begin position="434"/>
        <end position="499"/>
    </location>
</feature>
<evidence type="ECO:0000256" key="10">
    <source>
        <dbReference type="ARBA" id="ARBA00023170"/>
    </source>
</evidence>
<evidence type="ECO:0000256" key="14">
    <source>
        <dbReference type="ARBA" id="ARBA00023303"/>
    </source>
</evidence>
<evidence type="ECO:0000256" key="17">
    <source>
        <dbReference type="PIRSR" id="PIRSR601508-2"/>
    </source>
</evidence>
<keyword evidence="10 23" id="KW-0675">Receptor</keyword>
<reference evidence="23" key="1">
    <citation type="submission" date="2019-04" db="EMBL/GenBank/DDBJ databases">
        <authorList>
            <person name="Guo B."/>
            <person name="Lu P."/>
        </authorList>
    </citation>
    <scope>NUCLEOTIDE SEQUENCE</scope>
</reference>
<dbReference type="InterPro" id="IPR019594">
    <property type="entry name" value="Glu/Gly-bd"/>
</dbReference>
<organism evidence="23">
    <name type="scientific">Sirex nitobei</name>
    <dbReference type="NCBI Taxonomy" id="1602346"/>
    <lineage>
        <taxon>Eukaryota</taxon>
        <taxon>Metazoa</taxon>
        <taxon>Ecdysozoa</taxon>
        <taxon>Arthropoda</taxon>
        <taxon>Hexapoda</taxon>
        <taxon>Insecta</taxon>
        <taxon>Pterygota</taxon>
        <taxon>Neoptera</taxon>
        <taxon>Endopterygota</taxon>
        <taxon>Hymenoptera</taxon>
        <taxon>Siricoidea</taxon>
        <taxon>Siricidae</taxon>
        <taxon>Sirex</taxon>
    </lineage>
</organism>
<feature type="disulfide bond" evidence="18">
    <location>
        <begin position="742"/>
        <end position="800"/>
    </location>
</feature>
<feature type="compositionally biased region" description="Basic and acidic residues" evidence="19">
    <location>
        <begin position="881"/>
        <end position="892"/>
    </location>
</feature>
<keyword evidence="3" id="KW-0813">Transport</keyword>
<feature type="site" description="Interaction with the cone snail toxin Con-ikot-ikot" evidence="17">
    <location>
        <position position="687"/>
    </location>
</feature>
<feature type="binding site" evidence="16">
    <location>
        <position position="730"/>
    </location>
    <ligand>
        <name>L-glutamate</name>
        <dbReference type="ChEBI" id="CHEBI:29985"/>
    </ligand>
</feature>
<dbReference type="SMART" id="SM00079">
    <property type="entry name" value="PBPe"/>
    <property type="match status" value="1"/>
</dbReference>
<feature type="binding site" evidence="16">
    <location>
        <position position="515"/>
    </location>
    <ligand>
        <name>L-glutamate</name>
        <dbReference type="ChEBI" id="CHEBI:29985"/>
    </ligand>
</feature>
<dbReference type="PANTHER" id="PTHR18966">
    <property type="entry name" value="IONOTROPIC GLUTAMATE RECEPTOR"/>
    <property type="match status" value="1"/>
</dbReference>
<dbReference type="GO" id="GO:0038023">
    <property type="term" value="F:signaling receptor activity"/>
    <property type="evidence" value="ECO:0007669"/>
    <property type="project" value="InterPro"/>
</dbReference>
<dbReference type="Pfam" id="PF00060">
    <property type="entry name" value="Lig_chan"/>
    <property type="match status" value="1"/>
</dbReference>
<evidence type="ECO:0000259" key="21">
    <source>
        <dbReference type="SMART" id="SM00079"/>
    </source>
</evidence>
<keyword evidence="13" id="KW-1071">Ligand-gated ion channel</keyword>
<evidence type="ECO:0000256" key="7">
    <source>
        <dbReference type="ARBA" id="ARBA00023018"/>
    </source>
</evidence>
<dbReference type="FunFam" id="3.40.190.10:FF:000147">
    <property type="entry name" value="Uncharacterized protein, isoform C"/>
    <property type="match status" value="1"/>
</dbReference>
<dbReference type="Gene3D" id="1.10.287.70">
    <property type="match status" value="1"/>
</dbReference>
<keyword evidence="5 20" id="KW-0812">Transmembrane</keyword>
<dbReference type="InterPro" id="IPR015683">
    <property type="entry name" value="Ionotropic_Glu_rcpt"/>
</dbReference>
<evidence type="ECO:0000256" key="15">
    <source>
        <dbReference type="ARBA" id="ARBA00034100"/>
    </source>
</evidence>
<evidence type="ECO:0000256" key="8">
    <source>
        <dbReference type="ARBA" id="ARBA00023065"/>
    </source>
</evidence>
<feature type="site" description="Crucial to convey clamshell closure to channel opening" evidence="17">
    <location>
        <position position="660"/>
    </location>
</feature>
<name>A0A857N7V7_9HYME</name>
<dbReference type="InterPro" id="IPR001320">
    <property type="entry name" value="Iontro_rcpt_C"/>
</dbReference>
<evidence type="ECO:0000256" key="19">
    <source>
        <dbReference type="SAM" id="MobiDB-lite"/>
    </source>
</evidence>
<keyword evidence="6 20" id="KW-1133">Transmembrane helix</keyword>
<dbReference type="SMART" id="SM00918">
    <property type="entry name" value="Lig_chan-Glu_bd"/>
    <property type="match status" value="1"/>
</dbReference>
<dbReference type="InterPro" id="IPR001828">
    <property type="entry name" value="ANF_lig-bd_rcpt"/>
</dbReference>
<evidence type="ECO:0000256" key="9">
    <source>
        <dbReference type="ARBA" id="ARBA00023136"/>
    </source>
</evidence>
<dbReference type="CDD" id="cd13714">
    <property type="entry name" value="PBP2_iGluR_Kainate"/>
    <property type="match status" value="1"/>
</dbReference>
<feature type="binding site" evidence="16">
    <location>
        <position position="682"/>
    </location>
    <ligand>
        <name>L-glutamate</name>
        <dbReference type="ChEBI" id="CHEBI:29985"/>
    </ligand>
</feature>
<evidence type="ECO:0000256" key="6">
    <source>
        <dbReference type="ARBA" id="ARBA00022989"/>
    </source>
</evidence>
<dbReference type="SUPFAM" id="SSF53822">
    <property type="entry name" value="Periplasmic binding protein-like I"/>
    <property type="match status" value="1"/>
</dbReference>